<dbReference type="NCBIfam" id="TIGR02683">
    <property type="entry name" value="upstrm_HI1419"/>
    <property type="match status" value="1"/>
</dbReference>
<proteinExistence type="predicted"/>
<dbReference type="Proteomes" id="UP000077857">
    <property type="component" value="Unassembled WGS sequence"/>
</dbReference>
<evidence type="ECO:0000313" key="1">
    <source>
        <dbReference type="EMBL" id="OAI19027.1"/>
    </source>
</evidence>
<dbReference type="EMBL" id="LUUJ01000053">
    <property type="protein sequence ID" value="OAI19027.1"/>
    <property type="molecule type" value="Genomic_DNA"/>
</dbReference>
<protein>
    <submittedName>
        <fullName evidence="1">Addiction module antitoxin RelB</fullName>
    </submittedName>
</protein>
<accession>A0A177NLW9</accession>
<dbReference type="OrthoDB" id="9800258at2"/>
<dbReference type="PIRSF" id="PIRSF028744">
    <property type="entry name" value="Addict_mod_HI1419"/>
    <property type="match status" value="1"/>
</dbReference>
<dbReference type="InterPro" id="IPR009241">
    <property type="entry name" value="HigB-like"/>
</dbReference>
<sequence>MNYFVQQTESFAKWLASLKDLRAKTAIYRRIDRAQAGNLGDTKSVGEGVFEMRIDLGAGYRVYYTIRGGMMIILLAGGDKSTQQSDIQRAIKLAKEV</sequence>
<comment type="caution">
    <text evidence="1">The sequence shown here is derived from an EMBL/GenBank/DDBJ whole genome shotgun (WGS) entry which is preliminary data.</text>
</comment>
<organism evidence="1 2">
    <name type="scientific">Methylomonas koyamae</name>
    <dbReference type="NCBI Taxonomy" id="702114"/>
    <lineage>
        <taxon>Bacteria</taxon>
        <taxon>Pseudomonadati</taxon>
        <taxon>Pseudomonadota</taxon>
        <taxon>Gammaproteobacteria</taxon>
        <taxon>Methylococcales</taxon>
        <taxon>Methylococcaceae</taxon>
        <taxon>Methylomonas</taxon>
    </lineage>
</organism>
<name>A0A177NLW9_9GAMM</name>
<dbReference type="PANTHER" id="PTHR41791:SF1">
    <property type="entry name" value="SSL7039 PROTEIN"/>
    <property type="match status" value="1"/>
</dbReference>
<dbReference type="InterPro" id="IPR014056">
    <property type="entry name" value="TypeIITA-like_toxin_pred"/>
</dbReference>
<evidence type="ECO:0000313" key="2">
    <source>
        <dbReference type="Proteomes" id="UP000077857"/>
    </source>
</evidence>
<reference evidence="1 2" key="1">
    <citation type="submission" date="2016-03" db="EMBL/GenBank/DDBJ databases">
        <authorList>
            <person name="Ploux O."/>
        </authorList>
    </citation>
    <scope>NUCLEOTIDE SEQUENCE [LARGE SCALE GENOMIC DNA]</scope>
    <source>
        <strain evidence="1 2">R-45378</strain>
    </source>
</reference>
<gene>
    <name evidence="1" type="ORF">A1507_08090</name>
</gene>
<dbReference type="InterPro" id="IPR035093">
    <property type="entry name" value="RelE/ParE_toxin_dom_sf"/>
</dbReference>
<dbReference type="Pfam" id="PF05973">
    <property type="entry name" value="Gp49"/>
    <property type="match status" value="1"/>
</dbReference>
<dbReference type="AlphaFoldDB" id="A0A177NLW9"/>
<dbReference type="SUPFAM" id="SSF143011">
    <property type="entry name" value="RelE-like"/>
    <property type="match status" value="1"/>
</dbReference>
<dbReference type="RefSeq" id="WP_064039740.1">
    <property type="nucleotide sequence ID" value="NZ_LUUJ01000053.1"/>
</dbReference>
<dbReference type="PANTHER" id="PTHR41791">
    <property type="entry name" value="SSL7039 PROTEIN"/>
    <property type="match status" value="1"/>
</dbReference>